<dbReference type="InterPro" id="IPR013083">
    <property type="entry name" value="Znf_RING/FYVE/PHD"/>
</dbReference>
<dbReference type="Pfam" id="PF00628">
    <property type="entry name" value="PHD"/>
    <property type="match status" value="1"/>
</dbReference>
<proteinExistence type="inferred from homology"/>
<feature type="region of interest" description="Disordered" evidence="10">
    <location>
        <begin position="656"/>
        <end position="691"/>
    </location>
</feature>
<reference evidence="13 14" key="1">
    <citation type="journal article" date="2018" name="Sci. Rep.">
        <title>Raphidocelis subcapitata (=Pseudokirchneriella subcapitata) provides an insight into genome evolution and environmental adaptations in the Sphaeropleales.</title>
        <authorList>
            <person name="Suzuki S."/>
            <person name="Yamaguchi H."/>
            <person name="Nakajima N."/>
            <person name="Kawachi M."/>
        </authorList>
    </citation>
    <scope>NUCLEOTIDE SEQUENCE [LARGE SCALE GENOMIC DNA]</scope>
    <source>
        <strain evidence="13 14">NIES-35</strain>
    </source>
</reference>
<feature type="region of interest" description="Disordered" evidence="10">
    <location>
        <begin position="319"/>
        <end position="374"/>
    </location>
</feature>
<evidence type="ECO:0000256" key="9">
    <source>
        <dbReference type="RuleBase" id="RU365058"/>
    </source>
</evidence>
<dbReference type="PROSITE" id="PS51038">
    <property type="entry name" value="BAH"/>
    <property type="match status" value="1"/>
</dbReference>
<dbReference type="Gene3D" id="2.30.30.490">
    <property type="match status" value="1"/>
</dbReference>
<name>A0A2V0PE46_9CHLO</name>
<dbReference type="AlphaFoldDB" id="A0A2V0PE46"/>
<accession>A0A2V0PE46</accession>
<dbReference type="Gene3D" id="1.10.8.60">
    <property type="match status" value="1"/>
</dbReference>
<feature type="compositionally biased region" description="Gly residues" evidence="10">
    <location>
        <begin position="670"/>
        <end position="689"/>
    </location>
</feature>
<dbReference type="SUPFAM" id="SSF52540">
    <property type="entry name" value="P-loop containing nucleoside triphosphate hydrolases"/>
    <property type="match status" value="1"/>
</dbReference>
<dbReference type="InterPro" id="IPR011011">
    <property type="entry name" value="Znf_FYVE_PHD"/>
</dbReference>
<feature type="compositionally biased region" description="Low complexity" evidence="10">
    <location>
        <begin position="17"/>
        <end position="45"/>
    </location>
</feature>
<evidence type="ECO:0000256" key="8">
    <source>
        <dbReference type="PROSITE-ProRule" id="PRU00146"/>
    </source>
</evidence>
<dbReference type="OrthoDB" id="1926878at2759"/>
<comment type="caution">
    <text evidence="13">The sequence shown here is derived from an EMBL/GenBank/DDBJ whole genome shotgun (WGS) entry which is preliminary data.</text>
</comment>
<dbReference type="PANTHER" id="PTHR10763">
    <property type="entry name" value="CELL DIVISION CONTROL PROTEIN 6-RELATED"/>
    <property type="match status" value="1"/>
</dbReference>
<evidence type="ECO:0000256" key="7">
    <source>
        <dbReference type="ARBA" id="ARBA00023242"/>
    </source>
</evidence>
<dbReference type="InterPro" id="IPR001025">
    <property type="entry name" value="BAH_dom"/>
</dbReference>
<dbReference type="Gene3D" id="3.40.50.300">
    <property type="entry name" value="P-loop containing nucleotide triphosphate hydrolases"/>
    <property type="match status" value="1"/>
</dbReference>
<gene>
    <name evidence="13" type="ORF">Rsub_10214</name>
</gene>
<dbReference type="GO" id="GO:0033314">
    <property type="term" value="P:mitotic DNA replication checkpoint signaling"/>
    <property type="evidence" value="ECO:0007669"/>
    <property type="project" value="TreeGrafter"/>
</dbReference>
<dbReference type="InterPro" id="IPR050311">
    <property type="entry name" value="ORC1/CDC6"/>
</dbReference>
<evidence type="ECO:0000313" key="14">
    <source>
        <dbReference type="Proteomes" id="UP000247498"/>
    </source>
</evidence>
<dbReference type="PROSITE" id="PS50016">
    <property type="entry name" value="ZF_PHD_2"/>
    <property type="match status" value="1"/>
</dbReference>
<comment type="function">
    <text evidence="9">Component of the origin recognition complex (ORC) that binds origins of replication. DNA-binding is ATP-dependent, however specific DNA sequences that define origins of replication have not been identified so far. ORC is required to assemble the pre-replication complex necessary to initiate DNA replication.</text>
</comment>
<keyword evidence="2 9" id="KW-0235">DNA replication</keyword>
<feature type="compositionally biased region" description="Low complexity" evidence="10">
    <location>
        <begin position="83"/>
        <end position="92"/>
    </location>
</feature>
<dbReference type="PROSITE" id="PS01359">
    <property type="entry name" value="ZF_PHD_1"/>
    <property type="match status" value="1"/>
</dbReference>
<feature type="domain" description="BAH" evidence="12">
    <location>
        <begin position="186"/>
        <end position="317"/>
    </location>
</feature>
<evidence type="ECO:0000259" key="11">
    <source>
        <dbReference type="PROSITE" id="PS50016"/>
    </source>
</evidence>
<evidence type="ECO:0000256" key="1">
    <source>
        <dbReference type="ARBA" id="ARBA00004123"/>
    </source>
</evidence>
<dbReference type="InterPro" id="IPR001965">
    <property type="entry name" value="Znf_PHD"/>
</dbReference>
<evidence type="ECO:0000256" key="6">
    <source>
        <dbReference type="ARBA" id="ARBA00023125"/>
    </source>
</evidence>
<comment type="subunit">
    <text evidence="9">Component of the origin recognition complex (ORC) composed of at least ORC1, ORC2, ORC3, ORC4, ORC5 and ORC6. ORC is regulated in a cell-cycle and development dependent manner. It is sequentially assembled at the exit from anaphase of mitosis and disassembled as cells enter S phase. Binds unmodified and methylated histone H3.</text>
</comment>
<dbReference type="InterPro" id="IPR027417">
    <property type="entry name" value="P-loop_NTPase"/>
</dbReference>
<dbReference type="STRING" id="307507.A0A2V0PE46"/>
<feature type="compositionally biased region" description="Pro residues" evidence="10">
    <location>
        <begin position="46"/>
        <end position="55"/>
    </location>
</feature>
<dbReference type="GO" id="GO:0003682">
    <property type="term" value="F:chromatin binding"/>
    <property type="evidence" value="ECO:0007669"/>
    <property type="project" value="InterPro"/>
</dbReference>
<dbReference type="GO" id="GO:0008270">
    <property type="term" value="F:zinc ion binding"/>
    <property type="evidence" value="ECO:0007669"/>
    <property type="project" value="UniProtKB-KW"/>
</dbReference>
<keyword evidence="4 8" id="KW-0863">Zinc-finger</keyword>
<dbReference type="SUPFAM" id="SSF57903">
    <property type="entry name" value="FYVE/PHD zinc finger"/>
    <property type="match status" value="1"/>
</dbReference>
<evidence type="ECO:0000313" key="13">
    <source>
        <dbReference type="EMBL" id="GBF97789.1"/>
    </source>
</evidence>
<dbReference type="InterPro" id="IPR019787">
    <property type="entry name" value="Znf_PHD-finger"/>
</dbReference>
<keyword evidence="7 9" id="KW-0539">Nucleus</keyword>
<dbReference type="InterPro" id="IPR041664">
    <property type="entry name" value="AAA_16"/>
</dbReference>
<protein>
    <recommendedName>
        <fullName evidence="9">Origin recognition complex subunit 1</fullName>
    </recommendedName>
</protein>
<feature type="compositionally biased region" description="Low complexity" evidence="10">
    <location>
        <begin position="660"/>
        <end position="669"/>
    </location>
</feature>
<keyword evidence="5" id="KW-0862">Zinc</keyword>
<dbReference type="Proteomes" id="UP000247498">
    <property type="component" value="Unassembled WGS sequence"/>
</dbReference>
<keyword evidence="14" id="KW-1185">Reference proteome</keyword>
<dbReference type="GO" id="GO:0003688">
    <property type="term" value="F:DNA replication origin binding"/>
    <property type="evidence" value="ECO:0007669"/>
    <property type="project" value="TreeGrafter"/>
</dbReference>
<dbReference type="GO" id="GO:0005524">
    <property type="term" value="F:ATP binding"/>
    <property type="evidence" value="ECO:0007669"/>
    <property type="project" value="UniProtKB-KW"/>
</dbReference>
<evidence type="ECO:0000256" key="4">
    <source>
        <dbReference type="ARBA" id="ARBA00022771"/>
    </source>
</evidence>
<dbReference type="InterPro" id="IPR019786">
    <property type="entry name" value="Zinc_finger_PHD-type_CS"/>
</dbReference>
<dbReference type="SMART" id="SM00382">
    <property type="entry name" value="AAA"/>
    <property type="match status" value="1"/>
</dbReference>
<feature type="compositionally biased region" description="Acidic residues" evidence="10">
    <location>
        <begin position="342"/>
        <end position="354"/>
    </location>
</feature>
<comment type="subcellular location">
    <subcellularLocation>
        <location evidence="1 9">Nucleus</location>
    </subcellularLocation>
</comment>
<sequence length="817" mass="86967">MGRTRGSGDTAARDQEAAGGESGAASRRSSRAAAADAKARLAGTLPPRPALPPPLQAAAAPPAQGKKGDAAAGSSKGRDQAARKAPAPSAAARGKRGRVTRTLRTEDGETLSAGDDMYIALDSFDWEAHVDEGDEACEVCGRSELLNGMLECGCCLRGFHMRCLRPALKKVPEGEWLCPQCDAGEAAPRPKQLVTYWQRLLYGENVVGLVHVLGFADRPLGGQLTPHAIVRYYLRPEDTHLGRQRHHGARELFLGRGTHYEPAAALLKRAFVRSPRAFAAAQDGACEADGEGEDEGNDAFVCEYEYDEGWKRFKRRLYPGESRDPDARDGACDWGLGGGGSSDDEDEGGSGDGEDAYKPERAARGRRAGGRGWGRKHGVSELLAGLEQFDGLGVEAVPAAPAAAARRDPLSEVHAALSLASVPAVLPCRDAEKRQLAAFVEKAIRGDGGVLYVCGVPGTGKTACMVEVLASARARAKAAGTQFVSLNCLQLPTPQHVYSKLWERLSGQHLGPARARDALQTAFCGSGRRRFSTLIVLDEIDMLMTRDQAVLYNLFEWPLQPGARLSVVGISNTHDLDQRVLPRIGSRLTEAKLAFQPYSVAQISSILKGRLAACSEAARARLDGTALELAARKVASETGDVRRALELLRRAAEIAQFESQQQQQQQPAAGGAGGRGGGGGERDGGGGGDVVVRPAHVSRAQQELFNAMHMQMLRGTSLLARLLLVGVVLEGRATGRGQVLLQSVMARVQTDLCPLIDEPPPTDGALQHAAARLAATRLALADAGHVKARLQLNVSRDDIAAVVRDDARLARLHQLMG</sequence>
<dbReference type="FunCoup" id="A0A2V0PE46">
    <property type="interactions" value="79"/>
</dbReference>
<dbReference type="InParanoid" id="A0A2V0PE46"/>
<dbReference type="InterPro" id="IPR003593">
    <property type="entry name" value="AAA+_ATPase"/>
</dbReference>
<keyword evidence="6 9" id="KW-0238">DNA-binding</keyword>
<dbReference type="GO" id="GO:0005664">
    <property type="term" value="C:nuclear origin of replication recognition complex"/>
    <property type="evidence" value="ECO:0007669"/>
    <property type="project" value="TreeGrafter"/>
</dbReference>
<dbReference type="InterPro" id="IPR054425">
    <property type="entry name" value="Cdc6_ORC1-like_ATPase_lid"/>
</dbReference>
<evidence type="ECO:0000256" key="3">
    <source>
        <dbReference type="ARBA" id="ARBA00022723"/>
    </source>
</evidence>
<dbReference type="PANTHER" id="PTHR10763:SF23">
    <property type="entry name" value="ORIGIN RECOGNITION COMPLEX SUBUNIT 1"/>
    <property type="match status" value="1"/>
</dbReference>
<evidence type="ECO:0000259" key="12">
    <source>
        <dbReference type="PROSITE" id="PS51038"/>
    </source>
</evidence>
<feature type="region of interest" description="Disordered" evidence="10">
    <location>
        <begin position="1"/>
        <end position="108"/>
    </location>
</feature>
<dbReference type="Gene3D" id="3.30.40.10">
    <property type="entry name" value="Zinc/RING finger domain, C3HC4 (zinc finger)"/>
    <property type="match status" value="1"/>
</dbReference>
<keyword evidence="3" id="KW-0479">Metal-binding</keyword>
<evidence type="ECO:0000256" key="10">
    <source>
        <dbReference type="SAM" id="MobiDB-lite"/>
    </source>
</evidence>
<dbReference type="SMART" id="SM00249">
    <property type="entry name" value="PHD"/>
    <property type="match status" value="1"/>
</dbReference>
<feature type="compositionally biased region" description="Low complexity" evidence="10">
    <location>
        <begin position="56"/>
        <end position="73"/>
    </location>
</feature>
<comment type="similarity">
    <text evidence="9">Belongs to the ORC1 family.</text>
</comment>
<dbReference type="InterPro" id="IPR043151">
    <property type="entry name" value="BAH_sf"/>
</dbReference>
<keyword evidence="9" id="KW-0547">Nucleotide-binding</keyword>
<dbReference type="EMBL" id="BDRX01000107">
    <property type="protein sequence ID" value="GBF97789.1"/>
    <property type="molecule type" value="Genomic_DNA"/>
</dbReference>
<evidence type="ECO:0000256" key="2">
    <source>
        <dbReference type="ARBA" id="ARBA00022705"/>
    </source>
</evidence>
<dbReference type="Pfam" id="PF22606">
    <property type="entry name" value="Cdc6-ORC-like_ATPase_lid"/>
    <property type="match status" value="1"/>
</dbReference>
<dbReference type="GO" id="GO:0006270">
    <property type="term" value="P:DNA replication initiation"/>
    <property type="evidence" value="ECO:0007669"/>
    <property type="project" value="TreeGrafter"/>
</dbReference>
<feature type="compositionally biased region" description="Basic residues" evidence="10">
    <location>
        <begin position="364"/>
        <end position="374"/>
    </location>
</feature>
<dbReference type="Pfam" id="PF13191">
    <property type="entry name" value="AAA_16"/>
    <property type="match status" value="1"/>
</dbReference>
<evidence type="ECO:0000256" key="5">
    <source>
        <dbReference type="ARBA" id="ARBA00022833"/>
    </source>
</evidence>
<feature type="compositionally biased region" description="Basic and acidic residues" evidence="10">
    <location>
        <begin position="321"/>
        <end position="331"/>
    </location>
</feature>
<organism evidence="13 14">
    <name type="scientific">Raphidocelis subcapitata</name>
    <dbReference type="NCBI Taxonomy" id="307507"/>
    <lineage>
        <taxon>Eukaryota</taxon>
        <taxon>Viridiplantae</taxon>
        <taxon>Chlorophyta</taxon>
        <taxon>core chlorophytes</taxon>
        <taxon>Chlorophyceae</taxon>
        <taxon>CS clade</taxon>
        <taxon>Sphaeropleales</taxon>
        <taxon>Selenastraceae</taxon>
        <taxon>Raphidocelis</taxon>
    </lineage>
</organism>
<feature type="domain" description="PHD-type" evidence="11">
    <location>
        <begin position="134"/>
        <end position="184"/>
    </location>
</feature>
<keyword evidence="9" id="KW-0067">ATP-binding</keyword>